<sequence>MYRYRVFSFQYPNREIDALTNNTIDCRRRKIIARQIRKSLDRRKTSIKRRSTAVKLSSVRAIRRLNLSPLWLRACDHRRHKSKKESLNHGQRMCICETPRRMQEAYDMKRL</sequence>
<reference evidence="1" key="1">
    <citation type="submission" date="2020-04" db="EMBL/GenBank/DDBJ databases">
        <title>Draft genome resource of the tomato pathogen Pseudocercospora fuligena.</title>
        <authorList>
            <person name="Zaccaron A."/>
        </authorList>
    </citation>
    <scope>NUCLEOTIDE SEQUENCE</scope>
    <source>
        <strain evidence="1">PF001</strain>
    </source>
</reference>
<name>A0A8H6RSZ6_9PEZI</name>
<dbReference type="AlphaFoldDB" id="A0A8H6RSZ6"/>
<proteinExistence type="predicted"/>
<protein>
    <submittedName>
        <fullName evidence="1">Uncharacterized protein</fullName>
    </submittedName>
</protein>
<organism evidence="1 2">
    <name type="scientific">Pseudocercospora fuligena</name>
    <dbReference type="NCBI Taxonomy" id="685502"/>
    <lineage>
        <taxon>Eukaryota</taxon>
        <taxon>Fungi</taxon>
        <taxon>Dikarya</taxon>
        <taxon>Ascomycota</taxon>
        <taxon>Pezizomycotina</taxon>
        <taxon>Dothideomycetes</taxon>
        <taxon>Dothideomycetidae</taxon>
        <taxon>Mycosphaerellales</taxon>
        <taxon>Mycosphaerellaceae</taxon>
        <taxon>Pseudocercospora</taxon>
    </lineage>
</organism>
<accession>A0A8H6RSZ6</accession>
<comment type="caution">
    <text evidence="1">The sequence shown here is derived from an EMBL/GenBank/DDBJ whole genome shotgun (WGS) entry which is preliminary data.</text>
</comment>
<evidence type="ECO:0000313" key="2">
    <source>
        <dbReference type="Proteomes" id="UP000660729"/>
    </source>
</evidence>
<dbReference type="EMBL" id="JABCIY010000023">
    <property type="protein sequence ID" value="KAF7196757.1"/>
    <property type="molecule type" value="Genomic_DNA"/>
</dbReference>
<gene>
    <name evidence="1" type="ORF">HII31_01896</name>
</gene>
<dbReference type="Proteomes" id="UP000660729">
    <property type="component" value="Unassembled WGS sequence"/>
</dbReference>
<evidence type="ECO:0000313" key="1">
    <source>
        <dbReference type="EMBL" id="KAF7196757.1"/>
    </source>
</evidence>
<keyword evidence="2" id="KW-1185">Reference proteome</keyword>